<accession>A0A915YQD4</accession>
<dbReference type="PANTHER" id="PTHR21054">
    <property type="entry name" value="ZINC METALLOPROTEINASE-RELATED"/>
    <property type="match status" value="1"/>
</dbReference>
<evidence type="ECO:0000313" key="2">
    <source>
        <dbReference type="Proteomes" id="UP000684084"/>
    </source>
</evidence>
<dbReference type="GO" id="GO:0005737">
    <property type="term" value="C:cytoplasm"/>
    <property type="evidence" value="ECO:0007669"/>
    <property type="project" value="TreeGrafter"/>
</dbReference>
<dbReference type="PANTHER" id="PTHR21054:SF2">
    <property type="entry name" value="MIP04191P"/>
    <property type="match status" value="1"/>
</dbReference>
<dbReference type="Pfam" id="PF12044">
    <property type="entry name" value="Metallopep"/>
    <property type="match status" value="1"/>
</dbReference>
<proteinExistence type="predicted"/>
<reference evidence="1" key="1">
    <citation type="submission" date="2020-05" db="EMBL/GenBank/DDBJ databases">
        <authorList>
            <person name="Rincon C."/>
            <person name="Sanders R I."/>
            <person name="Robbins C."/>
            <person name="Chaturvedi A."/>
        </authorList>
    </citation>
    <scope>NUCLEOTIDE SEQUENCE</scope>
    <source>
        <strain evidence="1">CHB12</strain>
    </source>
</reference>
<organism evidence="1 2">
    <name type="scientific">Rhizophagus irregularis</name>
    <dbReference type="NCBI Taxonomy" id="588596"/>
    <lineage>
        <taxon>Eukaryota</taxon>
        <taxon>Fungi</taxon>
        <taxon>Fungi incertae sedis</taxon>
        <taxon>Mucoromycota</taxon>
        <taxon>Glomeromycotina</taxon>
        <taxon>Glomeromycetes</taxon>
        <taxon>Glomerales</taxon>
        <taxon>Glomeraceae</taxon>
        <taxon>Rhizophagus</taxon>
    </lineage>
</organism>
<dbReference type="InterPro" id="IPR053002">
    <property type="entry name" value="Metalloproteinase_M10B"/>
</dbReference>
<dbReference type="Proteomes" id="UP000684084">
    <property type="component" value="Unassembled WGS sequence"/>
</dbReference>
<gene>
    <name evidence="1" type="ORF">CHRIB12_LOCUS1700</name>
</gene>
<comment type="caution">
    <text evidence="1">The sequence shown here is derived from an EMBL/GenBank/DDBJ whole genome shotgun (WGS) entry which is preliminary data.</text>
</comment>
<dbReference type="OrthoDB" id="74460at2759"/>
<protein>
    <submittedName>
        <fullName evidence="1">Uncharacterized protein</fullName>
    </submittedName>
</protein>
<sequence length="99" mass="11047">MINHIILNSAHIASKKKFSFAILFAYYYHLFTKGSPGKSGTWWKYCNIGIGAFLHEVGHCLSAALSPSGIMSRGFNYLNCTLIFMVKEPNNPFPTTPSE</sequence>
<dbReference type="InterPro" id="IPR021917">
    <property type="entry name" value="Unchr_Zn-peptidase-like"/>
</dbReference>
<name>A0A915YQD4_9GLOM</name>
<evidence type="ECO:0000313" key="1">
    <source>
        <dbReference type="EMBL" id="CAB5313161.1"/>
    </source>
</evidence>
<dbReference type="AlphaFoldDB" id="A0A915YQD4"/>
<dbReference type="EMBL" id="CAGKOT010000002">
    <property type="protein sequence ID" value="CAB5313161.1"/>
    <property type="molecule type" value="Genomic_DNA"/>
</dbReference>